<keyword evidence="3" id="KW-1185">Reference proteome</keyword>
<evidence type="ECO:0000313" key="2">
    <source>
        <dbReference type="EMBL" id="SNY03943.1"/>
    </source>
</evidence>
<dbReference type="OrthoDB" id="4870234at2"/>
<feature type="transmembrane region" description="Helical" evidence="1">
    <location>
        <begin position="78"/>
        <end position="99"/>
    </location>
</feature>
<dbReference type="Pfam" id="PF07332">
    <property type="entry name" value="Phage_holin_3_6"/>
    <property type="match status" value="1"/>
</dbReference>
<protein>
    <submittedName>
        <fullName evidence="2">Putative Holin-X, holin superfamily III</fullName>
    </submittedName>
</protein>
<proteinExistence type="predicted"/>
<dbReference type="Proteomes" id="UP000219612">
    <property type="component" value="Unassembled WGS sequence"/>
</dbReference>
<dbReference type="RefSeq" id="WP_097317456.1">
    <property type="nucleotide sequence ID" value="NZ_OBDY01000001.1"/>
</dbReference>
<dbReference type="EMBL" id="OBDY01000001">
    <property type="protein sequence ID" value="SNY03943.1"/>
    <property type="molecule type" value="Genomic_DNA"/>
</dbReference>
<evidence type="ECO:0000256" key="1">
    <source>
        <dbReference type="SAM" id="Phobius"/>
    </source>
</evidence>
<accession>A0A285EYS0</accession>
<keyword evidence="1" id="KW-0472">Membrane</keyword>
<keyword evidence="1" id="KW-0812">Transmembrane</keyword>
<name>A0A285EYS0_9ACTN</name>
<organism evidence="2 3">
    <name type="scientific">Paractinoplanes atraurantiacus</name>
    <dbReference type="NCBI Taxonomy" id="1036182"/>
    <lineage>
        <taxon>Bacteria</taxon>
        <taxon>Bacillati</taxon>
        <taxon>Actinomycetota</taxon>
        <taxon>Actinomycetes</taxon>
        <taxon>Micromonosporales</taxon>
        <taxon>Micromonosporaceae</taxon>
        <taxon>Paractinoplanes</taxon>
    </lineage>
</organism>
<dbReference type="InterPro" id="IPR009937">
    <property type="entry name" value="Phage_holin_3_6"/>
</dbReference>
<dbReference type="AlphaFoldDB" id="A0A285EYS0"/>
<sequence>MTTHTEQQPTAQLVSQLSEQVSTLVKDELTLARMEMVEKGKRAGTGAGLLGGAGVMALYGVGALLVTIGAVLALFMPVWVAALIVTVVLFGAAGVAALIGKNQVKQALPPEPKAAMESGKRDVEAVKGAIREGRHA</sequence>
<reference evidence="2 3" key="1">
    <citation type="submission" date="2017-09" db="EMBL/GenBank/DDBJ databases">
        <authorList>
            <person name="Ehlers B."/>
            <person name="Leendertz F.H."/>
        </authorList>
    </citation>
    <scope>NUCLEOTIDE SEQUENCE [LARGE SCALE GENOMIC DNA]</scope>
    <source>
        <strain evidence="2 3">CGMCC 4.6857</strain>
    </source>
</reference>
<gene>
    <name evidence="2" type="ORF">SAMN05421748_10182</name>
</gene>
<feature type="transmembrane region" description="Helical" evidence="1">
    <location>
        <begin position="49"/>
        <end position="72"/>
    </location>
</feature>
<evidence type="ECO:0000313" key="3">
    <source>
        <dbReference type="Proteomes" id="UP000219612"/>
    </source>
</evidence>
<keyword evidence="1" id="KW-1133">Transmembrane helix</keyword>